<keyword evidence="3" id="KW-0813">Transport</keyword>
<comment type="similarity">
    <text evidence="2">Belongs to the EamA transporter family.</text>
</comment>
<feature type="domain" description="EamA" evidence="9">
    <location>
        <begin position="3"/>
        <end position="140"/>
    </location>
</feature>
<sequence>MLKGVLLSVFASLLFGVVYFLSTVLYPIQGAGLFGWRTLVTVPFVIAAVFLLKQQQEFLAFLTRLTHEPYLIVILLFNSLNIGAQMWLFLWAPVNGKAIEVSIGYLLMPLVMVLMGRFAFRERMSRVKGVAVIFAALGVFSKIWITGVFSWETAFVCVGYPVYFAVRKHFNILHLSSFLLEMLLMIPISVYFAAQVEMSWVLQQNPFAYEWLALLGLVGGIAFIAYIMASQRIPINILGLLGYLEPFTMLVVSFLIGERLEQDSYILMGCLCVAVFLLILDGMAKTKITAFS</sequence>
<reference evidence="10" key="1">
    <citation type="submission" date="2023-03" db="EMBL/GenBank/DDBJ databases">
        <title>Classification of Bisgaard taxon 6 and taxon 10 as Exercitatus varius gen. nov., spec. nov.</title>
        <authorList>
            <person name="Christensen H."/>
        </authorList>
    </citation>
    <scope>NUCLEOTIDE SEQUENCE</scope>
    <source>
        <strain evidence="10">86116</strain>
    </source>
</reference>
<dbReference type="NCBIfam" id="TIGR00688">
    <property type="entry name" value="rarD"/>
    <property type="match status" value="1"/>
</dbReference>
<evidence type="ECO:0000313" key="11">
    <source>
        <dbReference type="Proteomes" id="UP001214976"/>
    </source>
</evidence>
<evidence type="ECO:0000256" key="5">
    <source>
        <dbReference type="ARBA" id="ARBA00022692"/>
    </source>
</evidence>
<accession>A0AAW6QDE8</accession>
<evidence type="ECO:0000256" key="3">
    <source>
        <dbReference type="ARBA" id="ARBA00022448"/>
    </source>
</evidence>
<feature type="transmembrane region" description="Helical" evidence="8">
    <location>
        <begin position="262"/>
        <end position="280"/>
    </location>
</feature>
<organism evidence="10 11">
    <name type="scientific">Exercitatus varius</name>
    <dbReference type="NCBI Taxonomy" id="67857"/>
    <lineage>
        <taxon>Bacteria</taxon>
        <taxon>Pseudomonadati</taxon>
        <taxon>Pseudomonadota</taxon>
        <taxon>Gammaproteobacteria</taxon>
        <taxon>Pasteurellales</taxon>
        <taxon>Pasteurellaceae</taxon>
        <taxon>Exercitatus</taxon>
    </lineage>
</organism>
<evidence type="ECO:0000256" key="1">
    <source>
        <dbReference type="ARBA" id="ARBA00004651"/>
    </source>
</evidence>
<dbReference type="RefSeq" id="WP_317477305.1">
    <property type="nucleotide sequence ID" value="NZ_JARQTW010000011.1"/>
</dbReference>
<feature type="transmembrane region" description="Helical" evidence="8">
    <location>
        <begin position="72"/>
        <end position="90"/>
    </location>
</feature>
<protein>
    <submittedName>
        <fullName evidence="10">EamA family transporter RarD</fullName>
    </submittedName>
</protein>
<keyword evidence="4" id="KW-1003">Cell membrane</keyword>
<evidence type="ECO:0000256" key="2">
    <source>
        <dbReference type="ARBA" id="ARBA00007362"/>
    </source>
</evidence>
<gene>
    <name evidence="10" type="primary">rarD</name>
    <name evidence="10" type="ORF">P7M15_06945</name>
</gene>
<feature type="transmembrane region" description="Helical" evidence="8">
    <location>
        <begin position="178"/>
        <end position="196"/>
    </location>
</feature>
<keyword evidence="6 8" id="KW-1133">Transmembrane helix</keyword>
<comment type="subcellular location">
    <subcellularLocation>
        <location evidence="1">Cell membrane</location>
        <topology evidence="1">Multi-pass membrane protein</topology>
    </subcellularLocation>
</comment>
<dbReference type="EMBL" id="JARQTW010000011">
    <property type="protein sequence ID" value="MDG2950254.1"/>
    <property type="molecule type" value="Genomic_DNA"/>
</dbReference>
<keyword evidence="5 8" id="KW-0812">Transmembrane</keyword>
<dbReference type="InterPro" id="IPR000620">
    <property type="entry name" value="EamA_dom"/>
</dbReference>
<dbReference type="AlphaFoldDB" id="A0AAW6QDE8"/>
<dbReference type="InterPro" id="IPR037185">
    <property type="entry name" value="EmrE-like"/>
</dbReference>
<feature type="transmembrane region" description="Helical" evidence="8">
    <location>
        <begin position="102"/>
        <end position="120"/>
    </location>
</feature>
<evidence type="ECO:0000313" key="10">
    <source>
        <dbReference type="EMBL" id="MDG2950254.1"/>
    </source>
</evidence>
<evidence type="ECO:0000256" key="7">
    <source>
        <dbReference type="ARBA" id="ARBA00023136"/>
    </source>
</evidence>
<feature type="transmembrane region" description="Helical" evidence="8">
    <location>
        <begin position="208"/>
        <end position="228"/>
    </location>
</feature>
<dbReference type="InterPro" id="IPR004626">
    <property type="entry name" value="RarD"/>
</dbReference>
<feature type="transmembrane region" description="Helical" evidence="8">
    <location>
        <begin position="235"/>
        <end position="256"/>
    </location>
</feature>
<dbReference type="Pfam" id="PF00892">
    <property type="entry name" value="EamA"/>
    <property type="match status" value="1"/>
</dbReference>
<evidence type="ECO:0000256" key="4">
    <source>
        <dbReference type="ARBA" id="ARBA00022475"/>
    </source>
</evidence>
<dbReference type="Proteomes" id="UP001214976">
    <property type="component" value="Unassembled WGS sequence"/>
</dbReference>
<comment type="caution">
    <text evidence="10">The sequence shown here is derived from an EMBL/GenBank/DDBJ whole genome shotgun (WGS) entry which is preliminary data.</text>
</comment>
<feature type="transmembrane region" description="Helical" evidence="8">
    <location>
        <begin position="7"/>
        <end position="28"/>
    </location>
</feature>
<dbReference type="GO" id="GO:0005886">
    <property type="term" value="C:plasma membrane"/>
    <property type="evidence" value="ECO:0007669"/>
    <property type="project" value="UniProtKB-SubCell"/>
</dbReference>
<evidence type="ECO:0000256" key="8">
    <source>
        <dbReference type="SAM" id="Phobius"/>
    </source>
</evidence>
<name>A0AAW6QDE8_9PAST</name>
<keyword evidence="7 8" id="KW-0472">Membrane</keyword>
<feature type="transmembrane region" description="Helical" evidence="8">
    <location>
        <begin position="127"/>
        <end position="145"/>
    </location>
</feature>
<evidence type="ECO:0000256" key="6">
    <source>
        <dbReference type="ARBA" id="ARBA00022989"/>
    </source>
</evidence>
<evidence type="ECO:0000259" key="9">
    <source>
        <dbReference type="Pfam" id="PF00892"/>
    </source>
</evidence>
<dbReference type="SUPFAM" id="SSF103481">
    <property type="entry name" value="Multidrug resistance efflux transporter EmrE"/>
    <property type="match status" value="2"/>
</dbReference>
<proteinExistence type="inferred from homology"/>
<feature type="transmembrane region" description="Helical" evidence="8">
    <location>
        <begin position="34"/>
        <end position="52"/>
    </location>
</feature>